<evidence type="ECO:0000256" key="11">
    <source>
        <dbReference type="ARBA" id="ARBA00023224"/>
    </source>
</evidence>
<dbReference type="AlphaFoldDB" id="A0A8C4S275"/>
<evidence type="ECO:0000256" key="10">
    <source>
        <dbReference type="ARBA" id="ARBA00023180"/>
    </source>
</evidence>
<dbReference type="InterPro" id="IPR028082">
    <property type="entry name" value="Peripla_BP_I"/>
</dbReference>
<dbReference type="GO" id="GO:0004930">
    <property type="term" value="F:G protein-coupled receptor activity"/>
    <property type="evidence" value="ECO:0007669"/>
    <property type="project" value="UniProtKB-KW"/>
</dbReference>
<keyword evidence="6 12" id="KW-1133">Transmembrane helix</keyword>
<feature type="domain" description="G-protein coupled receptors family 3 profile" evidence="14">
    <location>
        <begin position="551"/>
        <end position="815"/>
    </location>
</feature>
<comment type="similarity">
    <text evidence="2">Belongs to the G-protein coupled receptor 3 family.</text>
</comment>
<dbReference type="FunFam" id="3.40.50.2300:FF:000016">
    <property type="entry name" value="Taste 1 receptor member 2"/>
    <property type="match status" value="1"/>
</dbReference>
<dbReference type="InterPro" id="IPR004073">
    <property type="entry name" value="GPCR_3_vmron_rcpt_2"/>
</dbReference>
<evidence type="ECO:0000313" key="16">
    <source>
        <dbReference type="Proteomes" id="UP000694620"/>
    </source>
</evidence>
<keyword evidence="10" id="KW-0325">Glycoprotein</keyword>
<keyword evidence="5 13" id="KW-0732">Signal</keyword>
<dbReference type="SUPFAM" id="SSF53822">
    <property type="entry name" value="Periplasmic binding protein-like I"/>
    <property type="match status" value="1"/>
</dbReference>
<accession>A0A8C4S275</accession>
<dbReference type="PROSITE" id="PS00981">
    <property type="entry name" value="G_PROTEIN_RECEP_F3_3"/>
    <property type="match status" value="1"/>
</dbReference>
<evidence type="ECO:0000256" key="12">
    <source>
        <dbReference type="SAM" id="Phobius"/>
    </source>
</evidence>
<evidence type="ECO:0000256" key="3">
    <source>
        <dbReference type="ARBA" id="ARBA00022475"/>
    </source>
</evidence>
<evidence type="ECO:0000256" key="5">
    <source>
        <dbReference type="ARBA" id="ARBA00022729"/>
    </source>
</evidence>
<dbReference type="PANTHER" id="PTHR24061:SF528">
    <property type="entry name" value="C-FAMILY ODORANT RECEPTOR OLFCD2-RELATED"/>
    <property type="match status" value="1"/>
</dbReference>
<dbReference type="PROSITE" id="PS50259">
    <property type="entry name" value="G_PROTEIN_RECEP_F3_4"/>
    <property type="match status" value="1"/>
</dbReference>
<dbReference type="InterPro" id="IPR000337">
    <property type="entry name" value="GPCR_3"/>
</dbReference>
<dbReference type="Gene3D" id="3.40.50.2300">
    <property type="match status" value="2"/>
</dbReference>
<keyword evidence="16" id="KW-1185">Reference proteome</keyword>
<evidence type="ECO:0000256" key="7">
    <source>
        <dbReference type="ARBA" id="ARBA00023040"/>
    </source>
</evidence>
<reference evidence="15" key="1">
    <citation type="submission" date="2021-06" db="EMBL/GenBank/DDBJ databases">
        <authorList>
            <consortium name="Wellcome Sanger Institute Data Sharing"/>
        </authorList>
    </citation>
    <scope>NUCLEOTIDE SEQUENCE [LARGE SCALE GENOMIC DNA]</scope>
</reference>
<dbReference type="InterPro" id="IPR001828">
    <property type="entry name" value="ANF_lig-bd_rcpt"/>
</dbReference>
<feature type="transmembrane region" description="Helical" evidence="12">
    <location>
        <begin position="665"/>
        <end position="684"/>
    </location>
</feature>
<evidence type="ECO:0000256" key="4">
    <source>
        <dbReference type="ARBA" id="ARBA00022692"/>
    </source>
</evidence>
<dbReference type="GO" id="GO:0005886">
    <property type="term" value="C:plasma membrane"/>
    <property type="evidence" value="ECO:0007669"/>
    <property type="project" value="UniProtKB-SubCell"/>
</dbReference>
<evidence type="ECO:0000256" key="1">
    <source>
        <dbReference type="ARBA" id="ARBA00004651"/>
    </source>
</evidence>
<keyword evidence="4 12" id="KW-0812">Transmembrane</keyword>
<feature type="chain" id="PRO_5034698297" evidence="13">
    <location>
        <begin position="16"/>
        <end position="816"/>
    </location>
</feature>
<feature type="transmembrane region" description="Helical" evidence="12">
    <location>
        <begin position="777"/>
        <end position="801"/>
    </location>
</feature>
<dbReference type="InterPro" id="IPR011500">
    <property type="entry name" value="GPCR_3_9-Cys_dom"/>
</dbReference>
<dbReference type="CDD" id="cd15283">
    <property type="entry name" value="7tmC_V2R_pheromone"/>
    <property type="match status" value="1"/>
</dbReference>
<evidence type="ECO:0000256" key="9">
    <source>
        <dbReference type="ARBA" id="ARBA00023170"/>
    </source>
</evidence>
<keyword evidence="9" id="KW-0675">Receptor</keyword>
<proteinExistence type="inferred from homology"/>
<dbReference type="Gene3D" id="2.10.50.30">
    <property type="entry name" value="GPCR, family 3, nine cysteines domain"/>
    <property type="match status" value="1"/>
</dbReference>
<evidence type="ECO:0000313" key="15">
    <source>
        <dbReference type="Ensembl" id="ENSECRP00000010400.1"/>
    </source>
</evidence>
<comment type="subcellular location">
    <subcellularLocation>
        <location evidence="1">Cell membrane</location>
        <topology evidence="1">Multi-pass membrane protein</topology>
    </subcellularLocation>
</comment>
<dbReference type="Ensembl" id="ENSECRT00000010573.1">
    <property type="protein sequence ID" value="ENSECRP00000010400.1"/>
    <property type="gene ID" value="ENSECRG00000006922.1"/>
</dbReference>
<name>A0A8C4S275_ERPCA</name>
<dbReference type="InterPro" id="IPR038550">
    <property type="entry name" value="GPCR_3_9-Cys_sf"/>
</dbReference>
<reference evidence="15" key="2">
    <citation type="submission" date="2025-08" db="UniProtKB">
        <authorList>
            <consortium name="Ensembl"/>
        </authorList>
    </citation>
    <scope>IDENTIFICATION</scope>
</reference>
<dbReference type="InterPro" id="IPR000068">
    <property type="entry name" value="GPCR_3_Ca_sens_rcpt-rel"/>
</dbReference>
<evidence type="ECO:0000256" key="2">
    <source>
        <dbReference type="ARBA" id="ARBA00007242"/>
    </source>
</evidence>
<keyword evidence="7" id="KW-0297">G-protein coupled receptor</keyword>
<keyword evidence="3" id="KW-1003">Cell membrane</keyword>
<dbReference type="Proteomes" id="UP000694620">
    <property type="component" value="Chromosome 2"/>
</dbReference>
<dbReference type="PANTHER" id="PTHR24061">
    <property type="entry name" value="CALCIUM-SENSING RECEPTOR-RELATED"/>
    <property type="match status" value="1"/>
</dbReference>
<evidence type="ECO:0000259" key="14">
    <source>
        <dbReference type="PROSITE" id="PS50259"/>
    </source>
</evidence>
<feature type="signal peptide" evidence="13">
    <location>
        <begin position="1"/>
        <end position="15"/>
    </location>
</feature>
<evidence type="ECO:0000256" key="8">
    <source>
        <dbReference type="ARBA" id="ARBA00023136"/>
    </source>
</evidence>
<feature type="transmembrane region" description="Helical" evidence="12">
    <location>
        <begin position="588"/>
        <end position="609"/>
    </location>
</feature>
<dbReference type="GeneTree" id="ENSGT01050000244874"/>
<keyword evidence="8 12" id="KW-0472">Membrane</keyword>
<dbReference type="Pfam" id="PF00003">
    <property type="entry name" value="7tm_3"/>
    <property type="match status" value="1"/>
</dbReference>
<sequence>MLLLKLVLLPLLTKAEDLVCKLQGYPDISVFSKDGDIIIGGLFSFYTTFTSKRPNFTIFPEPTKCKSIHFREFQLSQTMIFAIEEINNSTELLPNISLGYKIFDFCANIPHTIRSTMALINGEGDGLFSNLHCTKPSTVLSVVGQASSSSMIGMATTVGPFRIPVVSHLATCACLSKRNEFPSFFRTIPSDYYQSRALAKLVKHFGWTWVGAIRSDDDYGNSGMVTFIQTAEQEGICVEYSESFFRTDPKEKILQVIKVIKKSTAKVIVAFLAQGEMIALLQEIALHNITGLTWIGSESWITSRNLATERNFKALGGVLGFAVVNAVIPGLKDFLFHINPTTQDMPTNMRQCTGYEDLRATKNQYTDTSEMRFANNIYKAVYAVAHSLHHLFTCRNEYPSDFNVLHYLKRVNFTSKTGETVSFDDNGDPVARYELVNWQLRDGIAEFVTIGYYDASLPENLQFTMNNVKIVWTHNQDQVPTSFCSESCLPGTRKAIKKGRPVCCFDCIPCGEGEISNSIDCVKCPVEYWPNQQRDHCILKDKEFLSYEEIMGAFLMVLSLMGAGMTIGITFIFYCYRNTPIVKANNSELSFLLLFSLILSFLCSLTFIGRPSDWSCMLRHTAFGIVFVLCISCVLGKTIVVIMAFKATLPGNNVMKWFGPNQQRLCICIFTLIQVLICTLWLLLSPPFPNSNTAYYKEKIILECDIGSALAFYAVLGYIGFLSALCFILAFLGRKLPDNFNEAKYITFSMLIFCAVWITFIPAYISSPGKYTVAVEIFAILASSFGLLFCIFAPKCFIILVKPEKNTKKYLMGKRP</sequence>
<dbReference type="FunFam" id="2.10.50.30:FF:000002">
    <property type="entry name" value="Vomeronasal 2 receptor, h1"/>
    <property type="match status" value="1"/>
</dbReference>
<keyword evidence="11" id="KW-0807">Transducer</keyword>
<dbReference type="InterPro" id="IPR017978">
    <property type="entry name" value="GPCR_3_C"/>
</dbReference>
<feature type="transmembrane region" description="Helical" evidence="12">
    <location>
        <begin position="745"/>
        <end position="765"/>
    </location>
</feature>
<organism evidence="15 16">
    <name type="scientific">Erpetoichthys calabaricus</name>
    <name type="common">Rope fish</name>
    <name type="synonym">Calamoichthys calabaricus</name>
    <dbReference type="NCBI Taxonomy" id="27687"/>
    <lineage>
        <taxon>Eukaryota</taxon>
        <taxon>Metazoa</taxon>
        <taxon>Chordata</taxon>
        <taxon>Craniata</taxon>
        <taxon>Vertebrata</taxon>
        <taxon>Euteleostomi</taxon>
        <taxon>Actinopterygii</taxon>
        <taxon>Polypteriformes</taxon>
        <taxon>Polypteridae</taxon>
        <taxon>Erpetoichthys</taxon>
    </lineage>
</organism>
<reference evidence="15" key="3">
    <citation type="submission" date="2025-09" db="UniProtKB">
        <authorList>
            <consortium name="Ensembl"/>
        </authorList>
    </citation>
    <scope>IDENTIFICATION</scope>
</reference>
<dbReference type="Pfam" id="PF07562">
    <property type="entry name" value="NCD3G"/>
    <property type="match status" value="1"/>
</dbReference>
<dbReference type="InterPro" id="IPR017979">
    <property type="entry name" value="GPCR_3_CS"/>
</dbReference>
<feature type="transmembrane region" description="Helical" evidence="12">
    <location>
        <begin position="550"/>
        <end position="576"/>
    </location>
</feature>
<dbReference type="PRINTS" id="PR00248">
    <property type="entry name" value="GPCRMGR"/>
</dbReference>
<dbReference type="Pfam" id="PF01094">
    <property type="entry name" value="ANF_receptor"/>
    <property type="match status" value="1"/>
</dbReference>
<feature type="transmembrane region" description="Helical" evidence="12">
    <location>
        <begin position="710"/>
        <end position="733"/>
    </location>
</feature>
<dbReference type="PRINTS" id="PR01535">
    <property type="entry name" value="VOMERONASL2R"/>
</dbReference>
<protein>
    <submittedName>
        <fullName evidence="15">Extracellular calcium-sensing receptor-like</fullName>
    </submittedName>
</protein>
<feature type="transmembrane region" description="Helical" evidence="12">
    <location>
        <begin position="621"/>
        <end position="645"/>
    </location>
</feature>
<evidence type="ECO:0000256" key="6">
    <source>
        <dbReference type="ARBA" id="ARBA00022989"/>
    </source>
</evidence>
<evidence type="ECO:0000256" key="13">
    <source>
        <dbReference type="SAM" id="SignalP"/>
    </source>
</evidence>